<evidence type="ECO:0000313" key="1">
    <source>
        <dbReference type="EMBL" id="CAG5080346.1"/>
    </source>
</evidence>
<accession>A0A916JLI1</accession>
<sequence length="195" mass="22352">MIITKKKFKELPDFPSYYQLSLDLFAKGKTTGANQNEAYLHYTKLSLARTKRGLKTLFPSDELKSTAANSSRKNWLLITEAWCGDAGNIVPMIANLAEAIKEVDLRIALRDEHPEIMDHFLTNGSRSIPIFVAMNSDMEYASHWGPRPRPAQKMVMNNKNNPQVSTEEFQVQLQKWYLEDRGATLDKELVEYLKL</sequence>
<dbReference type="SUPFAM" id="SSF52833">
    <property type="entry name" value="Thioredoxin-like"/>
    <property type="match status" value="1"/>
</dbReference>
<proteinExistence type="predicted"/>
<organism evidence="1 2">
    <name type="scientific">Parvicella tangerina</name>
    <dbReference type="NCBI Taxonomy" id="2829795"/>
    <lineage>
        <taxon>Bacteria</taxon>
        <taxon>Pseudomonadati</taxon>
        <taxon>Bacteroidota</taxon>
        <taxon>Flavobacteriia</taxon>
        <taxon>Flavobacteriales</taxon>
        <taxon>Parvicellaceae</taxon>
        <taxon>Parvicella</taxon>
    </lineage>
</organism>
<dbReference type="AlphaFoldDB" id="A0A916JLI1"/>
<dbReference type="InterPro" id="IPR036249">
    <property type="entry name" value="Thioredoxin-like_sf"/>
</dbReference>
<dbReference type="RefSeq" id="WP_258541475.1">
    <property type="nucleotide sequence ID" value="NZ_OU015584.1"/>
</dbReference>
<dbReference type="Proteomes" id="UP000683507">
    <property type="component" value="Chromosome"/>
</dbReference>
<evidence type="ECO:0000313" key="2">
    <source>
        <dbReference type="Proteomes" id="UP000683507"/>
    </source>
</evidence>
<protein>
    <recommendedName>
        <fullName evidence="3">Thioredoxin family protein</fullName>
    </recommendedName>
</protein>
<evidence type="ECO:0008006" key="3">
    <source>
        <dbReference type="Google" id="ProtNLM"/>
    </source>
</evidence>
<gene>
    <name evidence="1" type="ORF">CRYO30217_01266</name>
</gene>
<dbReference type="EMBL" id="OU015584">
    <property type="protein sequence ID" value="CAG5080346.1"/>
    <property type="molecule type" value="Genomic_DNA"/>
</dbReference>
<name>A0A916JLI1_9FLAO</name>
<dbReference type="Pfam" id="PF14595">
    <property type="entry name" value="Thioredoxin_9"/>
    <property type="match status" value="1"/>
</dbReference>
<reference evidence="1" key="1">
    <citation type="submission" date="2021-04" db="EMBL/GenBank/DDBJ databases">
        <authorList>
            <person name="Rodrigo-Torres L."/>
            <person name="Arahal R. D."/>
            <person name="Lucena T."/>
        </authorList>
    </citation>
    <scope>NUCLEOTIDE SEQUENCE</scope>
    <source>
        <strain evidence="1">AS29M-1</strain>
    </source>
</reference>
<dbReference type="Gene3D" id="3.40.30.10">
    <property type="entry name" value="Glutaredoxin"/>
    <property type="match status" value="1"/>
</dbReference>
<keyword evidence="2" id="KW-1185">Reference proteome</keyword>
<dbReference type="KEGG" id="ptan:CRYO30217_01266"/>